<feature type="transmembrane region" description="Helical" evidence="1">
    <location>
        <begin position="93"/>
        <end position="109"/>
    </location>
</feature>
<dbReference type="PANTHER" id="PTHR40089">
    <property type="entry name" value="ETHANOLAMINE UTILIZATION PROTEIN EUTH"/>
    <property type="match status" value="1"/>
</dbReference>
<dbReference type="GO" id="GO:0005886">
    <property type="term" value="C:plasma membrane"/>
    <property type="evidence" value="ECO:0007669"/>
    <property type="project" value="TreeGrafter"/>
</dbReference>
<dbReference type="GO" id="GO:0034228">
    <property type="term" value="F:ethanolamine transmembrane transporter activity"/>
    <property type="evidence" value="ECO:0007669"/>
    <property type="project" value="InterPro"/>
</dbReference>
<organism evidence="2 3">
    <name type="scientific">Salmonella enterica I</name>
    <dbReference type="NCBI Taxonomy" id="59201"/>
    <lineage>
        <taxon>Bacteria</taxon>
        <taxon>Pseudomonadati</taxon>
        <taxon>Pseudomonadota</taxon>
        <taxon>Gammaproteobacteria</taxon>
        <taxon>Enterobacterales</taxon>
        <taxon>Enterobacteriaceae</taxon>
        <taxon>Salmonella</taxon>
    </lineage>
</organism>
<dbReference type="InterPro" id="IPR007441">
    <property type="entry name" value="EutH"/>
</dbReference>
<evidence type="ECO:0000313" key="2">
    <source>
        <dbReference type="EMBL" id="VEB56173.1"/>
    </source>
</evidence>
<keyword evidence="1" id="KW-0812">Transmembrane</keyword>
<feature type="transmembrane region" description="Helical" evidence="1">
    <location>
        <begin position="190"/>
        <end position="213"/>
    </location>
</feature>
<dbReference type="Pfam" id="PF04346">
    <property type="entry name" value="EutH"/>
    <property type="match status" value="1"/>
</dbReference>
<evidence type="ECO:0000313" key="3">
    <source>
        <dbReference type="Proteomes" id="UP000269208"/>
    </source>
</evidence>
<protein>
    <submittedName>
        <fullName evidence="2">Ethanolamine utilization protein EutH</fullName>
    </submittedName>
</protein>
<evidence type="ECO:0000256" key="1">
    <source>
        <dbReference type="SAM" id="Phobius"/>
    </source>
</evidence>
<feature type="transmembrane region" description="Helical" evidence="1">
    <location>
        <begin position="57"/>
        <end position="81"/>
    </location>
</feature>
<accession>A0A3S4IRJ2</accession>
<reference evidence="2 3" key="1">
    <citation type="submission" date="2018-12" db="EMBL/GenBank/DDBJ databases">
        <authorList>
            <consortium name="Pathogen Informatics"/>
        </authorList>
    </citation>
    <scope>NUCLEOTIDE SEQUENCE [LARGE SCALE GENOMIC DNA]</scope>
    <source>
        <strain evidence="2 3">NCTC6754</strain>
    </source>
</reference>
<keyword evidence="1" id="KW-1133">Transmembrane helix</keyword>
<keyword evidence="1" id="KW-0472">Membrane</keyword>
<name>A0A3S4IRJ2_SALET</name>
<dbReference type="Proteomes" id="UP000269208">
    <property type="component" value="Chromosome"/>
</dbReference>
<dbReference type="PANTHER" id="PTHR40089:SF1">
    <property type="entry name" value="ETHANOLAMINE PERMEASE EUTH-RELATED"/>
    <property type="match status" value="1"/>
</dbReference>
<gene>
    <name evidence="2" type="ORF">NCTC6754_04219</name>
</gene>
<sequence>MGINEIIMYIMMFFMLIAAVDRILSQFGGSARFLGKFGKSIEGSGGQFEEGFMAMGALGLAMVGMTALAPVLAHVLGPVIIPVYEMLGANPSMFAGTLLACDMGGFFLAKELAGGDVAAWLYSGLILGSMMGPTIVFSIPVALGIIEPSEPPLPGAWRTGGYRHHSHWLHCGGVIAMYSGVQINGQPVEFTFALILMNMIPVLIVAVLVALGLKFIPEKNDQRFPDFRQISGGADHHRSGGCGD</sequence>
<feature type="transmembrane region" description="Helical" evidence="1">
    <location>
        <begin position="121"/>
        <end position="146"/>
    </location>
</feature>
<dbReference type="EMBL" id="LR134190">
    <property type="protein sequence ID" value="VEB56173.1"/>
    <property type="molecule type" value="Genomic_DNA"/>
</dbReference>
<feature type="transmembrane region" description="Helical" evidence="1">
    <location>
        <begin position="6"/>
        <end position="24"/>
    </location>
</feature>
<dbReference type="AlphaFoldDB" id="A0A3S4IRJ2"/>
<proteinExistence type="predicted"/>